<keyword evidence="7 9" id="KW-0808">Transferase</keyword>
<keyword evidence="5" id="KW-0662">Pyridine nucleotide biosynthesis</keyword>
<dbReference type="PANTHER" id="PTHR32179">
    <property type="entry name" value="NICOTINATE-NUCLEOTIDE PYROPHOSPHORYLASE [CARBOXYLATING]"/>
    <property type="match status" value="1"/>
</dbReference>
<keyword evidence="6 9" id="KW-0328">Glycosyltransferase</keyword>
<accession>A0ABU3B5S1</accession>
<dbReference type="GO" id="GO:0004514">
    <property type="term" value="F:nicotinate-nucleotide diphosphorylase (carboxylating) activity"/>
    <property type="evidence" value="ECO:0007669"/>
    <property type="project" value="UniProtKB-EC"/>
</dbReference>
<dbReference type="EC" id="2.4.2.19" evidence="4"/>
<dbReference type="InterPro" id="IPR037128">
    <property type="entry name" value="Quinolinate_PRibosylTase_N_sf"/>
</dbReference>
<evidence type="ECO:0000313" key="13">
    <source>
        <dbReference type="Proteomes" id="UP001259982"/>
    </source>
</evidence>
<name>A0ABU3B5S1_9GAMM</name>
<evidence type="ECO:0000256" key="5">
    <source>
        <dbReference type="ARBA" id="ARBA00022642"/>
    </source>
</evidence>
<dbReference type="Gene3D" id="3.20.20.70">
    <property type="entry name" value="Aldolase class I"/>
    <property type="match status" value="1"/>
</dbReference>
<dbReference type="PANTHER" id="PTHR32179:SF3">
    <property type="entry name" value="NICOTINATE-NUCLEOTIDE PYROPHOSPHORYLASE [CARBOXYLATING]"/>
    <property type="match status" value="1"/>
</dbReference>
<evidence type="ECO:0000313" key="12">
    <source>
        <dbReference type="EMBL" id="MDT0617796.1"/>
    </source>
</evidence>
<comment type="similarity">
    <text evidence="3 9">Belongs to the NadC/ModD family.</text>
</comment>
<evidence type="ECO:0000256" key="4">
    <source>
        <dbReference type="ARBA" id="ARBA00011944"/>
    </source>
</evidence>
<dbReference type="Pfam" id="PF02749">
    <property type="entry name" value="QRPTase_N"/>
    <property type="match status" value="1"/>
</dbReference>
<reference evidence="12 13" key="1">
    <citation type="submission" date="2023-09" db="EMBL/GenBank/DDBJ databases">
        <authorList>
            <person name="Rey-Velasco X."/>
        </authorList>
    </citation>
    <scope>NUCLEOTIDE SEQUENCE [LARGE SCALE GENOMIC DNA]</scope>
    <source>
        <strain evidence="12 13">P385</strain>
    </source>
</reference>
<evidence type="ECO:0000256" key="1">
    <source>
        <dbReference type="ARBA" id="ARBA00003237"/>
    </source>
</evidence>
<evidence type="ECO:0000259" key="10">
    <source>
        <dbReference type="Pfam" id="PF01729"/>
    </source>
</evidence>
<dbReference type="SUPFAM" id="SSF51690">
    <property type="entry name" value="Nicotinate/Quinolinate PRTase C-terminal domain-like"/>
    <property type="match status" value="1"/>
</dbReference>
<keyword evidence="13" id="KW-1185">Reference proteome</keyword>
<dbReference type="InterPro" id="IPR022412">
    <property type="entry name" value="Quinolinate_PRibosylTrfase_N"/>
</dbReference>
<dbReference type="InterPro" id="IPR027277">
    <property type="entry name" value="NadC/ModD"/>
</dbReference>
<dbReference type="Pfam" id="PF01729">
    <property type="entry name" value="QRPTase_C"/>
    <property type="match status" value="1"/>
</dbReference>
<evidence type="ECO:0000259" key="11">
    <source>
        <dbReference type="Pfam" id="PF02749"/>
    </source>
</evidence>
<dbReference type="PIRSF" id="PIRSF006250">
    <property type="entry name" value="NadC_ModD"/>
    <property type="match status" value="1"/>
</dbReference>
<comment type="function">
    <text evidence="1">Involved in the catabolism of quinolinic acid (QA).</text>
</comment>
<feature type="domain" description="Quinolinate phosphoribosyl transferase N-terminal" evidence="11">
    <location>
        <begin position="37"/>
        <end position="116"/>
    </location>
</feature>
<gene>
    <name evidence="12" type="primary">nadC</name>
    <name evidence="12" type="ORF">RM531_04870</name>
</gene>
<comment type="caution">
    <text evidence="12">The sequence shown here is derived from an EMBL/GenBank/DDBJ whole genome shotgun (WGS) entry which is preliminary data.</text>
</comment>
<feature type="domain" description="Quinolinate phosphoribosyl transferase C-terminal" evidence="10">
    <location>
        <begin position="118"/>
        <end position="289"/>
    </location>
</feature>
<sequence length="293" mass="32119">MTSAEPDDALTPPDDITETVATALAEDIGDGDRNAVVVDEDRTATARVVAREACVLAGAAWFEAVFTQLDDRCRVTWHYRDGDSLKPDTILCEVRGPARSLLTGERTALNFLQLLSGVASDTRRFVDRVKGTRVHILDTRKTLPGLRSAQKYAVRCGGGINHRFGLFDGILIKENHIAAAGSIAEAVSRAREAHPELMLQVEVENLNELDEALAADADSVLLDNFPSHILSRAVNKCRRHLLPNRRSVISEASGDISLRNIRDYADTEVDRISIGGLTKNVTATDFSMRLQMD</sequence>
<dbReference type="CDD" id="cd01572">
    <property type="entry name" value="QPRTase"/>
    <property type="match status" value="1"/>
</dbReference>
<dbReference type="NCBIfam" id="TIGR00078">
    <property type="entry name" value="nadC"/>
    <property type="match status" value="1"/>
</dbReference>
<dbReference type="EMBL" id="JAVRHY010000003">
    <property type="protein sequence ID" value="MDT0617796.1"/>
    <property type="molecule type" value="Genomic_DNA"/>
</dbReference>
<evidence type="ECO:0000256" key="7">
    <source>
        <dbReference type="ARBA" id="ARBA00022679"/>
    </source>
</evidence>
<dbReference type="Gene3D" id="3.90.1170.20">
    <property type="entry name" value="Quinolinate phosphoribosyl transferase, N-terminal domain"/>
    <property type="match status" value="1"/>
</dbReference>
<dbReference type="InterPro" id="IPR036068">
    <property type="entry name" value="Nicotinate_pribotase-like_C"/>
</dbReference>
<dbReference type="InterPro" id="IPR013785">
    <property type="entry name" value="Aldolase_TIM"/>
</dbReference>
<dbReference type="InterPro" id="IPR004393">
    <property type="entry name" value="NadC"/>
</dbReference>
<evidence type="ECO:0000256" key="6">
    <source>
        <dbReference type="ARBA" id="ARBA00022676"/>
    </source>
</evidence>
<evidence type="ECO:0000256" key="9">
    <source>
        <dbReference type="PIRNR" id="PIRNR006250"/>
    </source>
</evidence>
<dbReference type="InterPro" id="IPR002638">
    <property type="entry name" value="Quinolinate_PRibosylTrfase_C"/>
</dbReference>
<protein>
    <recommendedName>
        <fullName evidence="4">nicotinate-nucleotide diphosphorylase (carboxylating)</fullName>
        <ecNumber evidence="4">2.4.2.19</ecNumber>
    </recommendedName>
    <alternativeName>
        <fullName evidence="8">Quinolinate phosphoribosyltransferase [decarboxylating]</fullName>
    </alternativeName>
</protein>
<dbReference type="Proteomes" id="UP001259982">
    <property type="component" value="Unassembled WGS sequence"/>
</dbReference>
<evidence type="ECO:0000256" key="3">
    <source>
        <dbReference type="ARBA" id="ARBA00009400"/>
    </source>
</evidence>
<evidence type="ECO:0000256" key="2">
    <source>
        <dbReference type="ARBA" id="ARBA00004893"/>
    </source>
</evidence>
<dbReference type="SUPFAM" id="SSF54675">
    <property type="entry name" value="Nicotinate/Quinolinate PRTase N-terminal domain-like"/>
    <property type="match status" value="1"/>
</dbReference>
<comment type="pathway">
    <text evidence="2">Cofactor biosynthesis; NAD(+) biosynthesis; nicotinate D-ribonucleotide from quinolinate: step 1/1.</text>
</comment>
<evidence type="ECO:0000256" key="8">
    <source>
        <dbReference type="ARBA" id="ARBA00033102"/>
    </source>
</evidence>
<organism evidence="12 13">
    <name type="scientific">Spectribacter acetivorans</name>
    <dbReference type="NCBI Taxonomy" id="3075603"/>
    <lineage>
        <taxon>Bacteria</taxon>
        <taxon>Pseudomonadati</taxon>
        <taxon>Pseudomonadota</taxon>
        <taxon>Gammaproteobacteria</taxon>
        <taxon>Salinisphaerales</taxon>
        <taxon>Salinisphaeraceae</taxon>
        <taxon>Spectribacter</taxon>
    </lineage>
</organism>
<dbReference type="RefSeq" id="WP_311657700.1">
    <property type="nucleotide sequence ID" value="NZ_JAVRHY010000003.1"/>
</dbReference>
<proteinExistence type="inferred from homology"/>